<name>A0A4S2B1I8_9BACE</name>
<dbReference type="Proteomes" id="UP000305751">
    <property type="component" value="Unassembled WGS sequence"/>
</dbReference>
<accession>A0A4S2B1I8</accession>
<keyword evidence="2" id="KW-1185">Reference proteome</keyword>
<evidence type="ECO:0000313" key="1">
    <source>
        <dbReference type="EMBL" id="TGY06914.1"/>
    </source>
</evidence>
<proteinExistence type="predicted"/>
<evidence type="ECO:0000313" key="2">
    <source>
        <dbReference type="Proteomes" id="UP000305751"/>
    </source>
</evidence>
<comment type="caution">
    <text evidence="1">The sequence shown here is derived from an EMBL/GenBank/DDBJ whole genome shotgun (WGS) entry which is preliminary data.</text>
</comment>
<dbReference type="EMBL" id="SRZA01000009">
    <property type="protein sequence ID" value="TGY06914.1"/>
    <property type="molecule type" value="Genomic_DNA"/>
</dbReference>
<gene>
    <name evidence="1" type="ORF">E5356_05325</name>
</gene>
<organism evidence="1 2">
    <name type="scientific">Bacteroides acidifaciens</name>
    <dbReference type="NCBI Taxonomy" id="85831"/>
    <lineage>
        <taxon>Bacteria</taxon>
        <taxon>Pseudomonadati</taxon>
        <taxon>Bacteroidota</taxon>
        <taxon>Bacteroidia</taxon>
        <taxon>Bacteroidales</taxon>
        <taxon>Bacteroidaceae</taxon>
        <taxon>Bacteroides</taxon>
    </lineage>
</organism>
<dbReference type="AlphaFoldDB" id="A0A4S2B1I8"/>
<protein>
    <submittedName>
        <fullName evidence="1">Uncharacterized protein</fullName>
    </submittedName>
</protein>
<sequence>MSKFYRTAIIKNLEEAIPLMEQSLEHYRKLVELTDEHYLYVVPLHNPSGWMVHKPDESFSGLCK</sequence>
<reference evidence="1 2" key="1">
    <citation type="submission" date="2019-04" db="EMBL/GenBank/DDBJ databases">
        <title>Microbes associate with the intestines of laboratory mice.</title>
        <authorList>
            <person name="Navarre W."/>
            <person name="Wong E."/>
            <person name="Huang K."/>
            <person name="Tropini C."/>
            <person name="Ng K."/>
            <person name="Yu B."/>
        </authorList>
    </citation>
    <scope>NUCLEOTIDE SEQUENCE [LARGE SCALE GENOMIC DNA]</scope>
    <source>
        <strain evidence="1 2">NM70_E10</strain>
    </source>
</reference>
<dbReference type="RefSeq" id="WP_136013815.1">
    <property type="nucleotide sequence ID" value="NZ_CAOSYW010000012.1"/>
</dbReference>